<accession>A0A5N5Q893</accession>
<gene>
    <name evidence="1" type="ORF">CTheo_8846</name>
</gene>
<evidence type="ECO:0000313" key="1">
    <source>
        <dbReference type="EMBL" id="KAB5587713.1"/>
    </source>
</evidence>
<evidence type="ECO:0000313" key="2">
    <source>
        <dbReference type="Proteomes" id="UP000383932"/>
    </source>
</evidence>
<dbReference type="EMBL" id="SSOP01000843">
    <property type="protein sequence ID" value="KAB5587713.1"/>
    <property type="molecule type" value="Genomic_DNA"/>
</dbReference>
<dbReference type="OrthoDB" id="3261690at2759"/>
<comment type="caution">
    <text evidence="1">The sequence shown here is derived from an EMBL/GenBank/DDBJ whole genome shotgun (WGS) entry which is preliminary data.</text>
</comment>
<protein>
    <submittedName>
        <fullName evidence="1">Uncharacterized protein</fullName>
    </submittedName>
</protein>
<reference evidence="1 2" key="1">
    <citation type="journal article" date="2019" name="Fungal Biol. Biotechnol.">
        <title>Draft genome sequence of fastidious pathogen Ceratobasidium theobromae, which causes vascular-streak dieback in Theobroma cacao.</title>
        <authorList>
            <person name="Ali S.S."/>
            <person name="Asman A."/>
            <person name="Shao J."/>
            <person name="Firmansyah A.P."/>
            <person name="Susilo A.W."/>
            <person name="Rosmana A."/>
            <person name="McMahon P."/>
            <person name="Junaid M."/>
            <person name="Guest D."/>
            <person name="Kheng T.Y."/>
            <person name="Meinhardt L.W."/>
            <person name="Bailey B.A."/>
        </authorList>
    </citation>
    <scope>NUCLEOTIDE SEQUENCE [LARGE SCALE GENOMIC DNA]</scope>
    <source>
        <strain evidence="1 2">CT2</strain>
    </source>
</reference>
<proteinExistence type="predicted"/>
<keyword evidence="2" id="KW-1185">Reference proteome</keyword>
<sequence length="544" mass="62673">MAPPQLNMQFSSSVDPCEVLVDGRIQSHYHLTSPTLHLPKETFVAAMDEQDDFAAAQDLRKNIDKNLPNLTRCSLTQWCAIWRRLKEQRSVQERDRFALTGRFSDPVSGDPTRSRMDFHDHRIPDHIATTQHSDIDSVIGIVKNQFPIVDGVVLKYFMLLSPMHTLDANLHLPPILVQDAHGPNKLVEPHKVPNARFLEMEPQAIVRIFFPRLERRDAKSNCLYESEMEALYDHAVRPAAMTTLPRELTGTWPATWVDEMFRATQNAENRRDGRRIQHTGRDIHSVFLNDFVGHMRTLVDAKEELEWARSFFFVVEMRGLKTRDSSMHIPPEEPIVDEDGAVDAECPRVQSIDRILSSFHTADFDIDCWFLDIGLNFTIPSPLGGCACPLPAVEAHAAILSHVLDKDMDMCTRWVNGYGGYYQRDELAQLKALAGFRFTNPNPEDNGICYVQLYTSDKSVIYNLNLPNHAKRITTWQILENWDKARMNHFQPLIAAFREASGAHEMSVRLEVRVEFSQYPFTQLRVPDEQARNWMYWADPKDYW</sequence>
<dbReference type="AlphaFoldDB" id="A0A5N5Q893"/>
<organism evidence="1 2">
    <name type="scientific">Ceratobasidium theobromae</name>
    <dbReference type="NCBI Taxonomy" id="1582974"/>
    <lineage>
        <taxon>Eukaryota</taxon>
        <taxon>Fungi</taxon>
        <taxon>Dikarya</taxon>
        <taxon>Basidiomycota</taxon>
        <taxon>Agaricomycotina</taxon>
        <taxon>Agaricomycetes</taxon>
        <taxon>Cantharellales</taxon>
        <taxon>Ceratobasidiaceae</taxon>
        <taxon>Ceratobasidium</taxon>
    </lineage>
</organism>
<dbReference type="Proteomes" id="UP000383932">
    <property type="component" value="Unassembled WGS sequence"/>
</dbReference>
<name>A0A5N5Q893_9AGAM</name>